<dbReference type="KEGG" id="psco:LY89DRAFT_734986"/>
<dbReference type="EMBL" id="KQ947417">
    <property type="protein sequence ID" value="KUJ15840.1"/>
    <property type="molecule type" value="Genomic_DNA"/>
</dbReference>
<organism evidence="2 3">
    <name type="scientific">Mollisia scopiformis</name>
    <name type="common">Conifer needle endophyte fungus</name>
    <name type="synonym">Phialocephala scopiformis</name>
    <dbReference type="NCBI Taxonomy" id="149040"/>
    <lineage>
        <taxon>Eukaryota</taxon>
        <taxon>Fungi</taxon>
        <taxon>Dikarya</taxon>
        <taxon>Ascomycota</taxon>
        <taxon>Pezizomycotina</taxon>
        <taxon>Leotiomycetes</taxon>
        <taxon>Helotiales</taxon>
        <taxon>Mollisiaceae</taxon>
        <taxon>Mollisia</taxon>
    </lineage>
</organism>
<dbReference type="AlphaFoldDB" id="A0A194X6N4"/>
<name>A0A194X6N4_MOLSC</name>
<keyword evidence="3" id="KW-1185">Reference proteome</keyword>
<proteinExistence type="predicted"/>
<feature type="region of interest" description="Disordered" evidence="1">
    <location>
        <begin position="50"/>
        <end position="81"/>
    </location>
</feature>
<evidence type="ECO:0000313" key="3">
    <source>
        <dbReference type="Proteomes" id="UP000070700"/>
    </source>
</evidence>
<dbReference type="OrthoDB" id="3557544at2759"/>
<dbReference type="RefSeq" id="XP_018070195.1">
    <property type="nucleotide sequence ID" value="XM_018219957.1"/>
</dbReference>
<evidence type="ECO:0000313" key="2">
    <source>
        <dbReference type="EMBL" id="KUJ15840.1"/>
    </source>
</evidence>
<feature type="compositionally biased region" description="Polar residues" evidence="1">
    <location>
        <begin position="58"/>
        <end position="81"/>
    </location>
</feature>
<dbReference type="InParanoid" id="A0A194X6N4"/>
<sequence>MSANLSSSAPTTAAIPKLNATITKSSSSRISSNDSNSNIASATELTFSSSQTSPISSKNVTSATELTPGSSYIDSSTSTTFGESNSITELASSSSQINSYSSNSSTSFIPTTATDASFIQTGMTTSSNSFSVAWTTPTSFSTVTVSRNSSSTGPISSLLSSSIWIPGTGMLPFPTTTGSSLSQAPLTFSGTWTDLSTTAASFVWFDIPTATIADTTATSEAALLGNLFFALQANRHLLTDPKLKSQFLDDVEKTKDEALALFNDLDVKIPSQIVQTQERERGMRYQRSN</sequence>
<protein>
    <submittedName>
        <fullName evidence="2">Uncharacterized protein</fullName>
    </submittedName>
</protein>
<evidence type="ECO:0000256" key="1">
    <source>
        <dbReference type="SAM" id="MobiDB-lite"/>
    </source>
</evidence>
<dbReference type="Proteomes" id="UP000070700">
    <property type="component" value="Unassembled WGS sequence"/>
</dbReference>
<dbReference type="GeneID" id="28829683"/>
<reference evidence="2 3" key="1">
    <citation type="submission" date="2015-10" db="EMBL/GenBank/DDBJ databases">
        <title>Full genome of DAOMC 229536 Phialocephala scopiformis, a fungal endophyte of spruce producing the potent anti-insectan compound rugulosin.</title>
        <authorList>
            <consortium name="DOE Joint Genome Institute"/>
            <person name="Walker A.K."/>
            <person name="Frasz S.L."/>
            <person name="Seifert K.A."/>
            <person name="Miller J.D."/>
            <person name="Mondo S.J."/>
            <person name="Labutti K."/>
            <person name="Lipzen A."/>
            <person name="Dockter R."/>
            <person name="Kennedy M."/>
            <person name="Grigoriev I.V."/>
            <person name="Spatafora J.W."/>
        </authorList>
    </citation>
    <scope>NUCLEOTIDE SEQUENCE [LARGE SCALE GENOMIC DNA]</scope>
    <source>
        <strain evidence="2 3">CBS 120377</strain>
    </source>
</reference>
<accession>A0A194X6N4</accession>
<gene>
    <name evidence="2" type="ORF">LY89DRAFT_734986</name>
</gene>